<accession>A0A238K6F5</accession>
<dbReference type="OrthoDB" id="7863760at2"/>
<sequence length="165" mass="16871">MYLLAGFFGLMALASVTLAGFSVLPEDAPPDDEDDDPGPFPMRGEGDTLFARMGLVDMPWPEPLAAPAVPQGAVSCAPGGAADPSPWLDYDADEEHLVVIYDDTGQGEDPQLALVPRADDPAITEIVVGGRVLASLPTAGAPPLSAIFLLGESAAAALASPGFIA</sequence>
<organism evidence="3 4">
    <name type="scientific">Maliponia aquimaris</name>
    <dbReference type="NCBI Taxonomy" id="1673631"/>
    <lineage>
        <taxon>Bacteria</taxon>
        <taxon>Pseudomonadati</taxon>
        <taxon>Pseudomonadota</taxon>
        <taxon>Alphaproteobacteria</taxon>
        <taxon>Rhodobacterales</taxon>
        <taxon>Paracoccaceae</taxon>
        <taxon>Maliponia</taxon>
    </lineage>
</organism>
<dbReference type="EMBL" id="FXYF01000003">
    <property type="protein sequence ID" value="SMX38395.1"/>
    <property type="molecule type" value="Genomic_DNA"/>
</dbReference>
<dbReference type="RefSeq" id="WP_094020403.1">
    <property type="nucleotide sequence ID" value="NZ_FXYF01000003.1"/>
</dbReference>
<keyword evidence="4" id="KW-1185">Reference proteome</keyword>
<keyword evidence="2" id="KW-0732">Signal</keyword>
<evidence type="ECO:0000256" key="2">
    <source>
        <dbReference type="SAM" id="SignalP"/>
    </source>
</evidence>
<feature type="compositionally biased region" description="Acidic residues" evidence="1">
    <location>
        <begin position="28"/>
        <end position="37"/>
    </location>
</feature>
<feature type="region of interest" description="Disordered" evidence="1">
    <location>
        <begin position="25"/>
        <end position="44"/>
    </location>
</feature>
<feature type="signal peptide" evidence="2">
    <location>
        <begin position="1"/>
        <end position="19"/>
    </location>
</feature>
<protein>
    <recommendedName>
        <fullName evidence="5">DUF1254 domain-containing protein</fullName>
    </recommendedName>
</protein>
<dbReference type="AlphaFoldDB" id="A0A238K6F5"/>
<evidence type="ECO:0008006" key="5">
    <source>
        <dbReference type="Google" id="ProtNLM"/>
    </source>
</evidence>
<evidence type="ECO:0000256" key="1">
    <source>
        <dbReference type="SAM" id="MobiDB-lite"/>
    </source>
</evidence>
<feature type="chain" id="PRO_5012104861" description="DUF1254 domain-containing protein" evidence="2">
    <location>
        <begin position="20"/>
        <end position="165"/>
    </location>
</feature>
<evidence type="ECO:0000313" key="3">
    <source>
        <dbReference type="EMBL" id="SMX38395.1"/>
    </source>
</evidence>
<dbReference type="Proteomes" id="UP000207598">
    <property type="component" value="Unassembled WGS sequence"/>
</dbReference>
<name>A0A238K6F5_9RHOB</name>
<gene>
    <name evidence="3" type="ORF">MAA8898_01573</name>
</gene>
<evidence type="ECO:0000313" key="4">
    <source>
        <dbReference type="Proteomes" id="UP000207598"/>
    </source>
</evidence>
<reference evidence="3 4" key="1">
    <citation type="submission" date="2017-05" db="EMBL/GenBank/DDBJ databases">
        <authorList>
            <person name="Song R."/>
            <person name="Chenine A.L."/>
            <person name="Ruprecht R.M."/>
        </authorList>
    </citation>
    <scope>NUCLEOTIDE SEQUENCE [LARGE SCALE GENOMIC DNA]</scope>
    <source>
        <strain evidence="3 4">CECT 8898</strain>
    </source>
</reference>
<proteinExistence type="predicted"/>